<dbReference type="PANTHER" id="PTHR37534:SF46">
    <property type="entry name" value="ZN(II)2CYS6 TRANSCRIPTION FACTOR (EUROFUNG)"/>
    <property type="match status" value="1"/>
</dbReference>
<dbReference type="EMBL" id="CAJPIJ010000108">
    <property type="protein sequence ID" value="CAG1978461.1"/>
    <property type="molecule type" value="Genomic_DNA"/>
</dbReference>
<dbReference type="PANTHER" id="PTHR37534">
    <property type="entry name" value="TRANSCRIPTIONAL ACTIVATOR PROTEIN UGA3"/>
    <property type="match status" value="1"/>
</dbReference>
<name>A0A4E9DUJ3_GIBZA</name>
<dbReference type="SMART" id="SM00066">
    <property type="entry name" value="GAL4"/>
    <property type="match status" value="1"/>
</dbReference>
<evidence type="ECO:0000259" key="2">
    <source>
        <dbReference type="SMART" id="SM00066"/>
    </source>
</evidence>
<sequence length="535" mass="60846">MVVAADDNPGKGKSKGKQYTRSRTGCLTCRQRHQKCDETRPVWSVIYALSHTLLGNCLLVQRQCEYPTAVLPLRERRKKFLPGEQQPWTNAVTISRAIGPGTSVATRPISMAYRSDALFHYFYDLEDPFDVAPKERRQSLLSSTMHSSDTLRNTMLIAGLHFAWNTGQLQSFEPTFLFHKIEAMNSVNKFLRNSRMKYAVCVRNIATLCFTECAMGNIIASETHLDGLMRFMDLHRPPHKAPLAESDLDDELANRYVLFSYNFIHGFKSRVEDVLINGSVTKTSQTPSPALVEKLMHEWHKHEVQGLDIRLKSLKMIPFFFSELPPNTKFVDIDGTATAECLATLTATAQLRTQGMDFDDQQMIWQEGAATRLMLAFVGSHIESISTGGRKGSVPNGSRMASSWSGMAAATGLYLHTILRFWNAGEPIEPRLHRRVLLVLQQDLERSRRTSRPLNDLWFWKAFVGAMTVERQVASPARGVLNEMKWIYESFVREWGIMIGTTTWEQARAALSRIVWPEVFHSEGMAQELWYRCVS</sequence>
<dbReference type="GO" id="GO:0008270">
    <property type="term" value="F:zinc ion binding"/>
    <property type="evidence" value="ECO:0007669"/>
    <property type="project" value="InterPro"/>
</dbReference>
<evidence type="ECO:0000313" key="4">
    <source>
        <dbReference type="EMBL" id="VIO56677.1"/>
    </source>
</evidence>
<feature type="domain" description="Zn(2)-C6 fungal-type" evidence="2">
    <location>
        <begin position="20"/>
        <end position="75"/>
    </location>
</feature>
<reference evidence="4" key="1">
    <citation type="submission" date="2019-04" db="EMBL/GenBank/DDBJ databases">
        <authorList>
            <person name="Melise S."/>
            <person name="Noan J."/>
            <person name="Okalmin O."/>
        </authorList>
    </citation>
    <scope>NUCLEOTIDE SEQUENCE</scope>
    <source>
        <strain evidence="4">FN9</strain>
    </source>
</reference>
<accession>A0A4E9DUJ3</accession>
<organism evidence="4">
    <name type="scientific">Gibberella zeae</name>
    <name type="common">Wheat head blight fungus</name>
    <name type="synonym">Fusarium graminearum</name>
    <dbReference type="NCBI Taxonomy" id="5518"/>
    <lineage>
        <taxon>Eukaryota</taxon>
        <taxon>Fungi</taxon>
        <taxon>Dikarya</taxon>
        <taxon>Ascomycota</taxon>
        <taxon>Pezizomycotina</taxon>
        <taxon>Sordariomycetes</taxon>
        <taxon>Hypocreomycetidae</taxon>
        <taxon>Hypocreales</taxon>
        <taxon>Nectriaceae</taxon>
        <taxon>Fusarium</taxon>
    </lineage>
</organism>
<evidence type="ECO:0000256" key="1">
    <source>
        <dbReference type="ARBA" id="ARBA00023242"/>
    </source>
</evidence>
<reference evidence="3" key="2">
    <citation type="submission" date="2021-03" db="EMBL/GenBank/DDBJ databases">
        <authorList>
            <person name="Alouane T."/>
            <person name="Langin T."/>
            <person name="Bonhomme L."/>
        </authorList>
    </citation>
    <scope>NUCLEOTIDE SEQUENCE</scope>
    <source>
        <strain evidence="3">MDC_Fg202</strain>
    </source>
</reference>
<dbReference type="CDD" id="cd00067">
    <property type="entry name" value="GAL4"/>
    <property type="match status" value="1"/>
</dbReference>
<keyword evidence="1" id="KW-0539">Nucleus</keyword>
<protein>
    <recommendedName>
        <fullName evidence="2">Zn(2)-C6 fungal-type domain-containing protein</fullName>
    </recommendedName>
</protein>
<dbReference type="InterPro" id="IPR001138">
    <property type="entry name" value="Zn2Cys6_DnaBD"/>
</dbReference>
<dbReference type="EMBL" id="CAAKMV010000125">
    <property type="protein sequence ID" value="VIO56677.1"/>
    <property type="molecule type" value="Genomic_DNA"/>
</dbReference>
<gene>
    <name evidence="4" type="ORF">FUG_LOCUS220915</name>
    <name evidence="3" type="ORF">MDCFG202_LOCUS170829</name>
</gene>
<dbReference type="SUPFAM" id="SSF57701">
    <property type="entry name" value="Zn2/Cys6 DNA-binding domain"/>
    <property type="match status" value="1"/>
</dbReference>
<proteinExistence type="predicted"/>
<dbReference type="GO" id="GO:0000981">
    <property type="term" value="F:DNA-binding transcription factor activity, RNA polymerase II-specific"/>
    <property type="evidence" value="ECO:0007669"/>
    <property type="project" value="InterPro"/>
</dbReference>
<evidence type="ECO:0000313" key="3">
    <source>
        <dbReference type="EMBL" id="CAG1978461.1"/>
    </source>
</evidence>
<dbReference type="AlphaFoldDB" id="A0A4E9DUJ3"/>
<dbReference type="Gene3D" id="4.10.240.10">
    <property type="entry name" value="Zn(2)-C6 fungal-type DNA-binding domain"/>
    <property type="match status" value="1"/>
</dbReference>
<dbReference type="Proteomes" id="UP000746612">
    <property type="component" value="Unassembled WGS sequence"/>
</dbReference>
<dbReference type="InterPro" id="IPR036864">
    <property type="entry name" value="Zn2-C6_fun-type_DNA-bd_sf"/>
</dbReference>